<dbReference type="RefSeq" id="WP_117384494.1">
    <property type="nucleotide sequence ID" value="NZ_QWDE01000004.1"/>
</dbReference>
<dbReference type="Proteomes" id="UP000260823">
    <property type="component" value="Unassembled WGS sequence"/>
</dbReference>
<protein>
    <submittedName>
        <fullName evidence="2">Uncharacterized protein</fullName>
    </submittedName>
</protein>
<keyword evidence="1" id="KW-0812">Transmembrane</keyword>
<dbReference type="EMBL" id="QWDE01000004">
    <property type="protein sequence ID" value="RFZ81673.1"/>
    <property type="molecule type" value="Genomic_DNA"/>
</dbReference>
<evidence type="ECO:0000256" key="1">
    <source>
        <dbReference type="SAM" id="Phobius"/>
    </source>
</evidence>
<sequence>MEKPISRQAHGAIDYAYAALVPFLPELASYKKEKNAAILSRLLGGGALAYSALTKAEWGLYKILPFKAHLAVDLSVSLFAIASPWLLGFSGNKQARNALVAVGVSGLMASLLTEPEEMDQRTAGL</sequence>
<dbReference type="OrthoDB" id="129082at2"/>
<name>A0A3E2NL65_9SPHI</name>
<evidence type="ECO:0000313" key="3">
    <source>
        <dbReference type="Proteomes" id="UP000260823"/>
    </source>
</evidence>
<dbReference type="AlphaFoldDB" id="A0A3E2NL65"/>
<keyword evidence="1" id="KW-1133">Transmembrane helix</keyword>
<proteinExistence type="predicted"/>
<accession>A0A3E2NL65</accession>
<keyword evidence="1" id="KW-0472">Membrane</keyword>
<keyword evidence="3" id="KW-1185">Reference proteome</keyword>
<comment type="caution">
    <text evidence="2">The sequence shown here is derived from an EMBL/GenBank/DDBJ whole genome shotgun (WGS) entry which is preliminary data.</text>
</comment>
<reference evidence="2 3" key="1">
    <citation type="submission" date="2018-08" db="EMBL/GenBank/DDBJ databases">
        <title>Mucilaginibacter terrae sp. nov., isolated from manganese diggings.</title>
        <authorList>
            <person name="Huang Y."/>
            <person name="Zhou Z."/>
        </authorList>
    </citation>
    <scope>NUCLEOTIDE SEQUENCE [LARGE SCALE GENOMIC DNA]</scope>
    <source>
        <strain evidence="2 3">ZH6</strain>
    </source>
</reference>
<evidence type="ECO:0000313" key="2">
    <source>
        <dbReference type="EMBL" id="RFZ81673.1"/>
    </source>
</evidence>
<feature type="transmembrane region" description="Helical" evidence="1">
    <location>
        <begin position="70"/>
        <end position="89"/>
    </location>
</feature>
<organism evidence="2 3">
    <name type="scientific">Mucilaginibacter terrenus</name>
    <dbReference type="NCBI Taxonomy" id="2482727"/>
    <lineage>
        <taxon>Bacteria</taxon>
        <taxon>Pseudomonadati</taxon>
        <taxon>Bacteroidota</taxon>
        <taxon>Sphingobacteriia</taxon>
        <taxon>Sphingobacteriales</taxon>
        <taxon>Sphingobacteriaceae</taxon>
        <taxon>Mucilaginibacter</taxon>
    </lineage>
</organism>
<gene>
    <name evidence="2" type="ORF">DYU05_17770</name>
</gene>